<evidence type="ECO:0000313" key="1">
    <source>
        <dbReference type="EMBL" id="EEB35756.1"/>
    </source>
</evidence>
<protein>
    <submittedName>
        <fullName evidence="1">Uncharacterized protein</fullName>
    </submittedName>
</protein>
<proteinExistence type="predicted"/>
<gene>
    <name evidence="1" type="ORF">ANHYDRO_01422</name>
</gene>
<accession>B6W9Z6</accession>
<dbReference type="STRING" id="561177.ANHYDRO_01422"/>
<evidence type="ECO:0000313" key="2">
    <source>
        <dbReference type="Proteomes" id="UP000005451"/>
    </source>
</evidence>
<reference evidence="1 2" key="2">
    <citation type="submission" date="2008-10" db="EMBL/GenBank/DDBJ databases">
        <title>Draft genome sequence of Anaerococcus hydrogenalis (DSM 7454).</title>
        <authorList>
            <person name="Sudarsanam P."/>
            <person name="Ley R."/>
            <person name="Guruge J."/>
            <person name="Turnbaugh P.J."/>
            <person name="Mahowald M."/>
            <person name="Liep D."/>
            <person name="Gordon J."/>
        </authorList>
    </citation>
    <scope>NUCLEOTIDE SEQUENCE [LARGE SCALE GENOMIC DNA]</scope>
    <source>
        <strain evidence="1 2">DSM 7454</strain>
    </source>
</reference>
<reference evidence="1 2" key="1">
    <citation type="submission" date="2008-09" db="EMBL/GenBank/DDBJ databases">
        <authorList>
            <person name="Fulton L."/>
            <person name="Clifton S."/>
            <person name="Fulton B."/>
            <person name="Xu J."/>
            <person name="Minx P."/>
            <person name="Pepin K.H."/>
            <person name="Johnson M."/>
            <person name="Thiruvilangam P."/>
            <person name="Bhonagiri V."/>
            <person name="Nash W.E."/>
            <person name="Mardis E.R."/>
            <person name="Wilson R.K."/>
        </authorList>
    </citation>
    <scope>NUCLEOTIDE SEQUENCE [LARGE SCALE GENOMIC DNA]</scope>
    <source>
        <strain evidence="1 2">DSM 7454</strain>
    </source>
</reference>
<sequence>MESKFIKDITNYIVVRKQDESEMLAQFDRYNGNIYWTDNIENATKFESKESANQFSNLQNQISNLMNLNFKFNVLENHNVISEVSD</sequence>
<comment type="caution">
    <text evidence="1">The sequence shown here is derived from an EMBL/GenBank/DDBJ whole genome shotgun (WGS) entry which is preliminary data.</text>
</comment>
<dbReference type="Proteomes" id="UP000005451">
    <property type="component" value="Unassembled WGS sequence"/>
</dbReference>
<organism evidence="1 2">
    <name type="scientific">Anaerococcus hydrogenalis DSM 7454</name>
    <dbReference type="NCBI Taxonomy" id="561177"/>
    <lineage>
        <taxon>Bacteria</taxon>
        <taxon>Bacillati</taxon>
        <taxon>Bacillota</taxon>
        <taxon>Tissierellia</taxon>
        <taxon>Tissierellales</taxon>
        <taxon>Peptoniphilaceae</taxon>
        <taxon>Anaerococcus</taxon>
    </lineage>
</organism>
<dbReference type="EMBL" id="ABXA01000036">
    <property type="protein sequence ID" value="EEB35756.1"/>
    <property type="molecule type" value="Genomic_DNA"/>
</dbReference>
<dbReference type="RefSeq" id="WP_004814627.1">
    <property type="nucleotide sequence ID" value="NZ_ABXA01000036.1"/>
</dbReference>
<dbReference type="AlphaFoldDB" id="B6W9Z6"/>
<name>B6W9Z6_9FIRM</name>